<dbReference type="Gene3D" id="1.20.1250.20">
    <property type="entry name" value="MFS general substrate transporter like domains"/>
    <property type="match status" value="2"/>
</dbReference>
<gene>
    <name evidence="7" type="ORF">CYFA0S_17e00848g</name>
</gene>
<dbReference type="AlphaFoldDB" id="A0A061BBL8"/>
<feature type="transmembrane region" description="Helical" evidence="6">
    <location>
        <begin position="564"/>
        <end position="585"/>
    </location>
</feature>
<dbReference type="VEuPathDB" id="FungiDB:BON22_1486"/>
<evidence type="ECO:0000256" key="6">
    <source>
        <dbReference type="SAM" id="Phobius"/>
    </source>
</evidence>
<feature type="transmembrane region" description="Helical" evidence="6">
    <location>
        <begin position="454"/>
        <end position="476"/>
    </location>
</feature>
<evidence type="ECO:0000256" key="1">
    <source>
        <dbReference type="ARBA" id="ARBA00004141"/>
    </source>
</evidence>
<dbReference type="Pfam" id="PF07690">
    <property type="entry name" value="MFS_1"/>
    <property type="match status" value="1"/>
</dbReference>
<keyword evidence="5 6" id="KW-0472">Membrane</keyword>
<feature type="transmembrane region" description="Helical" evidence="6">
    <location>
        <begin position="397"/>
        <end position="418"/>
    </location>
</feature>
<feature type="transmembrane region" description="Helical" evidence="6">
    <location>
        <begin position="75"/>
        <end position="92"/>
    </location>
</feature>
<feature type="transmembrane region" description="Helical" evidence="6">
    <location>
        <begin position="324"/>
        <end position="344"/>
    </location>
</feature>
<feature type="transmembrane region" description="Helical" evidence="6">
    <location>
        <begin position="488"/>
        <end position="513"/>
    </location>
</feature>
<comment type="similarity">
    <text evidence="2">Belongs to the major facilitator superfamily.</text>
</comment>
<sequence>MSTESIKALVHAASDSVSDDIKDVEQQIYGTENPVIVENESDASSVKKLYQSRGVARMEMVKATMDQPGRKGKRIRILFWIALLVISWVYTFEGATTYNYSPEATSVFGKHSMLATVDVATSIISSVSPVIIAKIADITSRPWTFGVAITMFCIGGIICSACQNVTAFTVGNVVMAIGTTGISLLTTLIAADITPLKYRGLLLGLLSTPYLINTWFTGLIVDSVLKHNWRWGYGMFCIIVPVTMIPAILLMSYLEHQAKVTQAALGNVRPPSNRDFKQWIRYLGRQCIECDLAGLLLLAFGWALLLLPLSLYTSAKNHWKNPSLIAMFIVGGILLIVYTIYELYLAPVPSMPKRILANRTFMTAVCIDFFYQCGGMIRLAYLSSYALVIFDWSYVNWTYFNNTFTMASCSFCVLVGIIQRYTHRAKYLQCFGLSLQVVAMGITYWARYDNASTVAIVWTQILIGIGGSCSVVGSQVSSQASVPHQDTALAISLLSLWSTIGQAIGSAIAGAIWQTKLPAALRMYMPSSVNDTMVATYYGSVMEIYYLPYDSVERKAAKDAYFYVYYYLSAIALGLTCIPFVVSFFQKNFYLGDDQNAIETKYITYTRAPKNIVEKVMRFCDEPFKYKEQKAKWEAAEAAEAKTTTEEKTSTN</sequence>
<dbReference type="SUPFAM" id="SSF103473">
    <property type="entry name" value="MFS general substrate transporter"/>
    <property type="match status" value="1"/>
</dbReference>
<protein>
    <submittedName>
        <fullName evidence="7">CYFA0S17e00848g1_1</fullName>
    </submittedName>
</protein>
<evidence type="ECO:0000256" key="2">
    <source>
        <dbReference type="ARBA" id="ARBA00008335"/>
    </source>
</evidence>
<proteinExistence type="inferred from homology"/>
<organism evidence="7">
    <name type="scientific">Cyberlindnera fabianii</name>
    <name type="common">Yeast</name>
    <name type="synonym">Hansenula fabianii</name>
    <dbReference type="NCBI Taxonomy" id="36022"/>
    <lineage>
        <taxon>Eukaryota</taxon>
        <taxon>Fungi</taxon>
        <taxon>Dikarya</taxon>
        <taxon>Ascomycota</taxon>
        <taxon>Saccharomycotina</taxon>
        <taxon>Saccharomycetes</taxon>
        <taxon>Phaffomycetales</taxon>
        <taxon>Phaffomycetaceae</taxon>
        <taxon>Cyberlindnera</taxon>
    </lineage>
</organism>
<feature type="transmembrane region" description="Helical" evidence="6">
    <location>
        <begin position="112"/>
        <end position="133"/>
    </location>
</feature>
<comment type="subcellular location">
    <subcellularLocation>
        <location evidence="1">Membrane</location>
        <topology evidence="1">Multi-pass membrane protein</topology>
    </subcellularLocation>
</comment>
<dbReference type="InterPro" id="IPR036259">
    <property type="entry name" value="MFS_trans_sf"/>
</dbReference>
<evidence type="ECO:0000256" key="5">
    <source>
        <dbReference type="ARBA" id="ARBA00023136"/>
    </source>
</evidence>
<feature type="transmembrane region" description="Helical" evidence="6">
    <location>
        <begin position="200"/>
        <end position="221"/>
    </location>
</feature>
<keyword evidence="3 6" id="KW-0812">Transmembrane</keyword>
<dbReference type="InterPro" id="IPR011701">
    <property type="entry name" value="MFS"/>
</dbReference>
<feature type="transmembrane region" description="Helical" evidence="6">
    <location>
        <begin position="145"/>
        <end position="167"/>
    </location>
</feature>
<dbReference type="PANTHER" id="PTHR23501">
    <property type="entry name" value="MAJOR FACILITATOR SUPERFAMILY"/>
    <property type="match status" value="1"/>
</dbReference>
<evidence type="ECO:0000256" key="3">
    <source>
        <dbReference type="ARBA" id="ARBA00022692"/>
    </source>
</evidence>
<dbReference type="PhylomeDB" id="A0A061BBL8"/>
<name>A0A061BBL8_CYBFA</name>
<dbReference type="OrthoDB" id="4078873at2759"/>
<dbReference type="EMBL" id="LK052902">
    <property type="protein sequence ID" value="CDR45276.1"/>
    <property type="molecule type" value="Genomic_DNA"/>
</dbReference>
<feature type="transmembrane region" description="Helical" evidence="6">
    <location>
        <begin position="233"/>
        <end position="254"/>
    </location>
</feature>
<evidence type="ECO:0000256" key="4">
    <source>
        <dbReference type="ARBA" id="ARBA00022989"/>
    </source>
</evidence>
<dbReference type="PANTHER" id="PTHR23501:SF58">
    <property type="entry name" value="LOW AFFINITY HEME TRANSPORTER STR3"/>
    <property type="match status" value="1"/>
</dbReference>
<accession>A0A061BBL8</accession>
<dbReference type="GO" id="GO:0005886">
    <property type="term" value="C:plasma membrane"/>
    <property type="evidence" value="ECO:0007669"/>
    <property type="project" value="TreeGrafter"/>
</dbReference>
<reference evidence="7" key="1">
    <citation type="journal article" date="2014" name="Genome Announc.">
        <title>Genome sequence of the yeast Cyberlindnera fabianii (Hansenula fabianii).</title>
        <authorList>
            <person name="Freel K.C."/>
            <person name="Sarilar V."/>
            <person name="Neuveglise C."/>
            <person name="Devillers H."/>
            <person name="Friedrich A."/>
            <person name="Schacherer J."/>
        </authorList>
    </citation>
    <scope>NUCLEOTIDE SEQUENCE</scope>
    <source>
        <strain evidence="7">YJS4271</strain>
    </source>
</reference>
<dbReference type="GO" id="GO:0022857">
    <property type="term" value="F:transmembrane transporter activity"/>
    <property type="evidence" value="ECO:0007669"/>
    <property type="project" value="InterPro"/>
</dbReference>
<keyword evidence="4 6" id="KW-1133">Transmembrane helix</keyword>
<feature type="transmembrane region" description="Helical" evidence="6">
    <location>
        <begin position="292"/>
        <end position="312"/>
    </location>
</feature>
<feature type="transmembrane region" description="Helical" evidence="6">
    <location>
        <begin position="173"/>
        <end position="193"/>
    </location>
</feature>
<evidence type="ECO:0000313" key="7">
    <source>
        <dbReference type="EMBL" id="CDR45276.1"/>
    </source>
</evidence>